<organism evidence="2 3">
    <name type="scientific">Sphingomonas qilianensis</name>
    <dbReference type="NCBI Taxonomy" id="1736690"/>
    <lineage>
        <taxon>Bacteria</taxon>
        <taxon>Pseudomonadati</taxon>
        <taxon>Pseudomonadota</taxon>
        <taxon>Alphaproteobacteria</taxon>
        <taxon>Sphingomonadales</taxon>
        <taxon>Sphingomonadaceae</taxon>
        <taxon>Sphingomonas</taxon>
    </lineage>
</organism>
<keyword evidence="3" id="KW-1185">Reference proteome</keyword>
<dbReference type="Pfam" id="PF21834">
    <property type="entry name" value="DUF6894"/>
    <property type="match status" value="1"/>
</dbReference>
<feature type="domain" description="DUF6894" evidence="1">
    <location>
        <begin position="4"/>
        <end position="67"/>
    </location>
</feature>
<name>A0ABU9XM28_9SPHN</name>
<proteinExistence type="predicted"/>
<evidence type="ECO:0000259" key="1">
    <source>
        <dbReference type="Pfam" id="PF21834"/>
    </source>
</evidence>
<dbReference type="InterPro" id="IPR054189">
    <property type="entry name" value="DUF6894"/>
</dbReference>
<dbReference type="RefSeq" id="WP_345862255.1">
    <property type="nucleotide sequence ID" value="NZ_JBDIMF010000001.1"/>
</dbReference>
<reference evidence="2 3" key="1">
    <citation type="submission" date="2024-05" db="EMBL/GenBank/DDBJ databases">
        <authorList>
            <person name="Liu Q."/>
            <person name="Xin Y.-H."/>
        </authorList>
    </citation>
    <scope>NUCLEOTIDE SEQUENCE [LARGE SCALE GENOMIC DNA]</scope>
    <source>
        <strain evidence="2 3">CGMCC 1.15349</strain>
    </source>
</reference>
<gene>
    <name evidence="2" type="ORF">ABC969_00355</name>
</gene>
<evidence type="ECO:0000313" key="2">
    <source>
        <dbReference type="EMBL" id="MEN2784872.1"/>
    </source>
</evidence>
<accession>A0ABU9XM28</accession>
<dbReference type="EMBL" id="JBDIMF010000001">
    <property type="protein sequence ID" value="MEN2784872.1"/>
    <property type="molecule type" value="Genomic_DNA"/>
</dbReference>
<protein>
    <recommendedName>
        <fullName evidence="1">DUF6894 domain-containing protein</fullName>
    </recommendedName>
</protein>
<comment type="caution">
    <text evidence="2">The sequence shown here is derived from an EMBL/GenBank/DDBJ whole genome shotgun (WGS) entry which is preliminary data.</text>
</comment>
<sequence>MMARYYFNLHECGTVTSDPEGREFASLAAARDAAKEDARAIMCEELGTGCLCLSCRIEITDGEGRCLDLVLFKDAVDVVGA</sequence>
<dbReference type="Proteomes" id="UP001404104">
    <property type="component" value="Unassembled WGS sequence"/>
</dbReference>
<evidence type="ECO:0000313" key="3">
    <source>
        <dbReference type="Proteomes" id="UP001404104"/>
    </source>
</evidence>